<reference evidence="1 2" key="1">
    <citation type="submission" date="2015-01" db="EMBL/GenBank/DDBJ databases">
        <title>Genome of allotetraploid Gossypium barbadense reveals genomic plasticity and fiber elongation in cotton evolution.</title>
        <authorList>
            <person name="Chen X."/>
            <person name="Liu X."/>
            <person name="Zhao B."/>
            <person name="Zheng H."/>
            <person name="Hu Y."/>
            <person name="Lu G."/>
            <person name="Yang C."/>
            <person name="Chen J."/>
            <person name="Shan C."/>
            <person name="Zhang L."/>
            <person name="Zhou Y."/>
            <person name="Wang L."/>
            <person name="Guo W."/>
            <person name="Bai Y."/>
            <person name="Ruan J."/>
            <person name="Shangguan X."/>
            <person name="Mao Y."/>
            <person name="Jiang J."/>
            <person name="Zhu Y."/>
            <person name="Lei J."/>
            <person name="Kang H."/>
            <person name="Chen S."/>
            <person name="He X."/>
            <person name="Wang R."/>
            <person name="Wang Y."/>
            <person name="Chen J."/>
            <person name="Wang L."/>
            <person name="Yu S."/>
            <person name="Wang B."/>
            <person name="Wei J."/>
            <person name="Song S."/>
            <person name="Lu X."/>
            <person name="Gao Z."/>
            <person name="Gu W."/>
            <person name="Deng X."/>
            <person name="Ma D."/>
            <person name="Wang S."/>
            <person name="Liang W."/>
            <person name="Fang L."/>
            <person name="Cai C."/>
            <person name="Zhu X."/>
            <person name="Zhou B."/>
            <person name="Zhang Y."/>
            <person name="Chen Z."/>
            <person name="Xu S."/>
            <person name="Zhu R."/>
            <person name="Wang S."/>
            <person name="Zhang T."/>
            <person name="Zhao G."/>
        </authorList>
    </citation>
    <scope>NUCLEOTIDE SEQUENCE [LARGE SCALE GENOMIC DNA]</scope>
    <source>
        <strain evidence="2">cv. Xinhai21</strain>
        <tissue evidence="1">Leaf</tissue>
    </source>
</reference>
<dbReference type="AlphaFoldDB" id="A0A2P5YJT1"/>
<dbReference type="Proteomes" id="UP000239757">
    <property type="component" value="Unassembled WGS sequence"/>
</dbReference>
<dbReference type="EMBL" id="KZ663093">
    <property type="protein sequence ID" value="PPS15863.1"/>
    <property type="molecule type" value="Genomic_DNA"/>
</dbReference>
<protein>
    <submittedName>
        <fullName evidence="1">Uncharacterized protein</fullName>
    </submittedName>
</protein>
<sequence>MSHDRGDLSHLVLGKSCPASTRPCLFPCLATALGRPVCLAVCAKKLCNSKIKLMIQSTTDTTDLYYVDATRNFRKTNTETTSCMYTQRDTVGLIPTHGLHNGFPITGLYTNTAETTAV</sequence>
<evidence type="ECO:0000313" key="2">
    <source>
        <dbReference type="Proteomes" id="UP000239757"/>
    </source>
</evidence>
<accession>A0A2P5YJT1</accession>
<name>A0A2P5YJT1_GOSBA</name>
<organism evidence="1 2">
    <name type="scientific">Gossypium barbadense</name>
    <name type="common">Sea Island cotton</name>
    <name type="synonym">Hibiscus barbadensis</name>
    <dbReference type="NCBI Taxonomy" id="3634"/>
    <lineage>
        <taxon>Eukaryota</taxon>
        <taxon>Viridiplantae</taxon>
        <taxon>Streptophyta</taxon>
        <taxon>Embryophyta</taxon>
        <taxon>Tracheophyta</taxon>
        <taxon>Spermatophyta</taxon>
        <taxon>Magnoliopsida</taxon>
        <taxon>eudicotyledons</taxon>
        <taxon>Gunneridae</taxon>
        <taxon>Pentapetalae</taxon>
        <taxon>rosids</taxon>
        <taxon>malvids</taxon>
        <taxon>Malvales</taxon>
        <taxon>Malvaceae</taxon>
        <taxon>Malvoideae</taxon>
        <taxon>Gossypium</taxon>
    </lineage>
</organism>
<proteinExistence type="predicted"/>
<gene>
    <name evidence="1" type="ORF">GOBAR_AA04717</name>
</gene>
<evidence type="ECO:0000313" key="1">
    <source>
        <dbReference type="EMBL" id="PPS15863.1"/>
    </source>
</evidence>